<dbReference type="FunFam" id="3.30.1130.10:FF:000003">
    <property type="entry name" value="7,8-dihydroneopterin aldolase"/>
    <property type="match status" value="1"/>
</dbReference>
<reference evidence="9" key="1">
    <citation type="submission" date="2019-03" db="EMBL/GenBank/DDBJ databases">
        <authorList>
            <person name="Hao L."/>
        </authorList>
    </citation>
    <scope>NUCLEOTIDE SEQUENCE</scope>
</reference>
<evidence type="ECO:0000256" key="3">
    <source>
        <dbReference type="ARBA" id="ARBA00005708"/>
    </source>
</evidence>
<evidence type="ECO:0000256" key="4">
    <source>
        <dbReference type="ARBA" id="ARBA00013043"/>
    </source>
</evidence>
<protein>
    <recommendedName>
        <fullName evidence="4">dihydroneopterin aldolase</fullName>
        <ecNumber evidence="4">4.1.2.25</ecNumber>
    </recommendedName>
    <alternativeName>
        <fullName evidence="7">7,8-dihydroneopterin aldolase</fullName>
    </alternativeName>
</protein>
<evidence type="ECO:0000256" key="1">
    <source>
        <dbReference type="ARBA" id="ARBA00001353"/>
    </source>
</evidence>
<feature type="domain" description="Dihydroneopterin aldolase/epimerase" evidence="8">
    <location>
        <begin position="4"/>
        <end position="117"/>
    </location>
</feature>
<evidence type="ECO:0000259" key="8">
    <source>
        <dbReference type="SMART" id="SM00905"/>
    </source>
</evidence>
<dbReference type="PANTHER" id="PTHR42844">
    <property type="entry name" value="DIHYDRONEOPTERIN ALDOLASE 1-RELATED"/>
    <property type="match status" value="1"/>
</dbReference>
<keyword evidence="5" id="KW-0289">Folate biosynthesis</keyword>
<dbReference type="GO" id="GO:0005737">
    <property type="term" value="C:cytoplasm"/>
    <property type="evidence" value="ECO:0007669"/>
    <property type="project" value="TreeGrafter"/>
</dbReference>
<evidence type="ECO:0000256" key="2">
    <source>
        <dbReference type="ARBA" id="ARBA00005013"/>
    </source>
</evidence>
<proteinExistence type="inferred from homology"/>
<dbReference type="CDD" id="cd00534">
    <property type="entry name" value="DHNA_DHNTPE"/>
    <property type="match status" value="1"/>
</dbReference>
<evidence type="ECO:0000256" key="6">
    <source>
        <dbReference type="ARBA" id="ARBA00023239"/>
    </source>
</evidence>
<comment type="catalytic activity">
    <reaction evidence="1">
        <text>7,8-dihydroneopterin = 6-hydroxymethyl-7,8-dihydropterin + glycolaldehyde</text>
        <dbReference type="Rhea" id="RHEA:10540"/>
        <dbReference type="ChEBI" id="CHEBI:17001"/>
        <dbReference type="ChEBI" id="CHEBI:17071"/>
        <dbReference type="ChEBI" id="CHEBI:44841"/>
        <dbReference type="EC" id="4.1.2.25"/>
    </reaction>
</comment>
<evidence type="ECO:0000313" key="9">
    <source>
        <dbReference type="EMBL" id="VFU11907.1"/>
    </source>
</evidence>
<dbReference type="NCBIfam" id="TIGR00526">
    <property type="entry name" value="folB_dom"/>
    <property type="match status" value="1"/>
</dbReference>
<accession>A0A485LUT8</accession>
<dbReference type="AlphaFoldDB" id="A0A485LUT8"/>
<dbReference type="InterPro" id="IPR043133">
    <property type="entry name" value="GTP-CH-I_C/QueF"/>
</dbReference>
<comment type="similarity">
    <text evidence="3">Belongs to the DHNA family.</text>
</comment>
<dbReference type="PANTHER" id="PTHR42844:SF1">
    <property type="entry name" value="DIHYDRONEOPTERIN ALDOLASE 1-RELATED"/>
    <property type="match status" value="1"/>
</dbReference>
<sequence length="119" mass="13261">MDKIILDGMEFYGCHGIRPEEQVLGQPFIVDVELELDLRPAGETDDPGRTVDYARVFELTGSIVQGRPFRLIESVAEAVAAAVLETFPEVAGVQVRVKKPRAPIPGHFTWMAVEIKRTR</sequence>
<dbReference type="EMBL" id="CAADRN010000051">
    <property type="protein sequence ID" value="VFU11907.1"/>
    <property type="molecule type" value="Genomic_DNA"/>
</dbReference>
<name>A0A485LUT8_9ZZZZ</name>
<evidence type="ECO:0000256" key="7">
    <source>
        <dbReference type="ARBA" id="ARBA00032903"/>
    </source>
</evidence>
<dbReference type="Gene3D" id="3.30.1130.10">
    <property type="match status" value="1"/>
</dbReference>
<dbReference type="Pfam" id="PF02152">
    <property type="entry name" value="FolB"/>
    <property type="match status" value="1"/>
</dbReference>
<organism evidence="9">
    <name type="scientific">anaerobic digester metagenome</name>
    <dbReference type="NCBI Taxonomy" id="1263854"/>
    <lineage>
        <taxon>unclassified sequences</taxon>
        <taxon>metagenomes</taxon>
        <taxon>ecological metagenomes</taxon>
    </lineage>
</organism>
<comment type="pathway">
    <text evidence="2">Cofactor biosynthesis; tetrahydrofolate biosynthesis; 2-amino-4-hydroxy-6-hydroxymethyl-7,8-dihydropteridine diphosphate from 7,8-dihydroneopterin triphosphate: step 3/4.</text>
</comment>
<evidence type="ECO:0000256" key="5">
    <source>
        <dbReference type="ARBA" id="ARBA00022909"/>
    </source>
</evidence>
<dbReference type="SMART" id="SM00905">
    <property type="entry name" value="FolB"/>
    <property type="match status" value="1"/>
</dbReference>
<dbReference type="InterPro" id="IPR006156">
    <property type="entry name" value="Dihydroneopterin_aldolase"/>
</dbReference>
<dbReference type="InterPro" id="IPR006157">
    <property type="entry name" value="FolB_dom"/>
</dbReference>
<gene>
    <name evidence="9" type="primary">folB</name>
    <name evidence="9" type="ORF">SCFA_1440009</name>
</gene>
<dbReference type="EC" id="4.1.2.25" evidence="4"/>
<dbReference type="GO" id="GO:0004150">
    <property type="term" value="F:dihydroneopterin aldolase activity"/>
    <property type="evidence" value="ECO:0007669"/>
    <property type="project" value="UniProtKB-EC"/>
</dbReference>
<dbReference type="NCBIfam" id="TIGR00525">
    <property type="entry name" value="folB"/>
    <property type="match status" value="1"/>
</dbReference>
<dbReference type="SUPFAM" id="SSF55620">
    <property type="entry name" value="Tetrahydrobiopterin biosynthesis enzymes-like"/>
    <property type="match status" value="1"/>
</dbReference>
<keyword evidence="6 9" id="KW-0456">Lyase</keyword>
<dbReference type="GO" id="GO:0046656">
    <property type="term" value="P:folic acid biosynthetic process"/>
    <property type="evidence" value="ECO:0007669"/>
    <property type="project" value="UniProtKB-KW"/>
</dbReference>